<evidence type="ECO:0000313" key="3">
    <source>
        <dbReference type="EMBL" id="PZQ46100.1"/>
    </source>
</evidence>
<evidence type="ECO:0000259" key="2">
    <source>
        <dbReference type="Pfam" id="PF05901"/>
    </source>
</evidence>
<feature type="signal peptide" evidence="1">
    <location>
        <begin position="1"/>
        <end position="19"/>
    </location>
</feature>
<keyword evidence="1" id="KW-0732">Signal</keyword>
<comment type="caution">
    <text evidence="3">The sequence shown here is derived from an EMBL/GenBank/DDBJ whole genome shotgun (WGS) entry which is preliminary data.</text>
</comment>
<dbReference type="Proteomes" id="UP000249185">
    <property type="component" value="Unassembled WGS sequence"/>
</dbReference>
<accession>A0A2W5Q426</accession>
<proteinExistence type="predicted"/>
<dbReference type="Pfam" id="PF05901">
    <property type="entry name" value="Excalibur"/>
    <property type="match status" value="1"/>
</dbReference>
<evidence type="ECO:0000256" key="1">
    <source>
        <dbReference type="SAM" id="SignalP"/>
    </source>
</evidence>
<dbReference type="PROSITE" id="PS51257">
    <property type="entry name" value="PROKAR_LIPOPROTEIN"/>
    <property type="match status" value="1"/>
</dbReference>
<dbReference type="InterPro" id="IPR008613">
    <property type="entry name" value="Excalibur_Ca-bd_domain"/>
</dbReference>
<reference evidence="3 4" key="1">
    <citation type="submission" date="2017-08" db="EMBL/GenBank/DDBJ databases">
        <title>Infants hospitalized years apart are colonized by the same room-sourced microbial strains.</title>
        <authorList>
            <person name="Brooks B."/>
            <person name="Olm M.R."/>
            <person name="Firek B.A."/>
            <person name="Baker R."/>
            <person name="Thomas B.C."/>
            <person name="Morowitz M.J."/>
            <person name="Banfield J.F."/>
        </authorList>
    </citation>
    <scope>NUCLEOTIDE SEQUENCE [LARGE SCALE GENOMIC DNA]</scope>
    <source>
        <strain evidence="3">S2_005_002_R2_34</strain>
    </source>
</reference>
<name>A0A2W5Q426_RHOSU</name>
<dbReference type="EMBL" id="QFPW01000031">
    <property type="protein sequence ID" value="PZQ46100.1"/>
    <property type="molecule type" value="Genomic_DNA"/>
</dbReference>
<gene>
    <name evidence="3" type="ORF">DI556_21265</name>
</gene>
<feature type="domain" description="Excalibur calcium-binding" evidence="2">
    <location>
        <begin position="97"/>
        <end position="135"/>
    </location>
</feature>
<sequence>MRHRAILLACLFAAACAPATPPAPNHAPLTLAYAEADSEKLWELQATTTDSLQLLMVEAELGSRGQFASGDRYLGSRSRSSVGAYRYARSEPSLNDRNCADFPSSASVQRFFLSAGGPGFDPHGLDRDGDGNACEWGTNLREIYATRTPPVRVAPRVESRCYVGPRGGTYTITASGYKDYDGC</sequence>
<evidence type="ECO:0000313" key="4">
    <source>
        <dbReference type="Proteomes" id="UP000249185"/>
    </source>
</evidence>
<dbReference type="AlphaFoldDB" id="A0A2W5Q426"/>
<organism evidence="3 4">
    <name type="scientific">Rhodovulum sulfidophilum</name>
    <name type="common">Rhodobacter sulfidophilus</name>
    <dbReference type="NCBI Taxonomy" id="35806"/>
    <lineage>
        <taxon>Bacteria</taxon>
        <taxon>Pseudomonadati</taxon>
        <taxon>Pseudomonadota</taxon>
        <taxon>Alphaproteobacteria</taxon>
        <taxon>Rhodobacterales</taxon>
        <taxon>Paracoccaceae</taxon>
        <taxon>Rhodovulum</taxon>
    </lineage>
</organism>
<feature type="chain" id="PRO_5016160385" description="Excalibur calcium-binding domain-containing protein" evidence="1">
    <location>
        <begin position="20"/>
        <end position="183"/>
    </location>
</feature>
<protein>
    <recommendedName>
        <fullName evidence="2">Excalibur calcium-binding domain-containing protein</fullName>
    </recommendedName>
</protein>